<accession>A0A7J6GL83</accession>
<name>A0A7J6GL83_CANSA</name>
<gene>
    <name evidence="2" type="ORF">F8388_009111</name>
    <name evidence="1" type="ORF">G4B88_003695</name>
</gene>
<sequence>MVFLEGKIRVFIG</sequence>
<keyword evidence="4" id="KW-1185">Reference proteome</keyword>
<comment type="caution">
    <text evidence="2">The sequence shown here is derived from an EMBL/GenBank/DDBJ whole genome shotgun (WGS) entry which is preliminary data.</text>
</comment>
<protein>
    <submittedName>
        <fullName evidence="2">Uncharacterized protein</fullName>
    </submittedName>
</protein>
<evidence type="ECO:0000313" key="2">
    <source>
        <dbReference type="EMBL" id="KAF4383080.1"/>
    </source>
</evidence>
<dbReference type="EMBL" id="JAATIP010000053">
    <property type="protein sequence ID" value="KAF4383080.1"/>
    <property type="molecule type" value="Genomic_DNA"/>
</dbReference>
<evidence type="ECO:0000313" key="1">
    <source>
        <dbReference type="EMBL" id="KAF4367491.1"/>
    </source>
</evidence>
<evidence type="ECO:0000313" key="3">
    <source>
        <dbReference type="Proteomes" id="UP000525078"/>
    </source>
</evidence>
<evidence type="ECO:0000313" key="4">
    <source>
        <dbReference type="Proteomes" id="UP000583929"/>
    </source>
</evidence>
<reference evidence="3 4" key="1">
    <citation type="journal article" date="2020" name="bioRxiv">
        <title>Sequence and annotation of 42 cannabis genomes reveals extensive copy number variation in cannabinoid synthesis and pathogen resistance genes.</title>
        <authorList>
            <person name="Mckernan K.J."/>
            <person name="Helbert Y."/>
            <person name="Kane L.T."/>
            <person name="Ebling H."/>
            <person name="Zhang L."/>
            <person name="Liu B."/>
            <person name="Eaton Z."/>
            <person name="Mclaughlin S."/>
            <person name="Kingan S."/>
            <person name="Baybayan P."/>
            <person name="Concepcion G."/>
            <person name="Jordan M."/>
            <person name="Riva A."/>
            <person name="Barbazuk W."/>
            <person name="Harkins T."/>
        </authorList>
    </citation>
    <scope>NUCLEOTIDE SEQUENCE [LARGE SCALE GENOMIC DNA]</scope>
    <source>
        <strain evidence="3 4">cv. Jamaican Lion 4</strain>
        <strain evidence="1">Father</strain>
        <strain evidence="2">Mother</strain>
        <tissue evidence="2">Leaf</tissue>
    </source>
</reference>
<organism evidence="2 3">
    <name type="scientific">Cannabis sativa</name>
    <name type="common">Hemp</name>
    <name type="synonym">Marijuana</name>
    <dbReference type="NCBI Taxonomy" id="3483"/>
    <lineage>
        <taxon>Eukaryota</taxon>
        <taxon>Viridiplantae</taxon>
        <taxon>Streptophyta</taxon>
        <taxon>Embryophyta</taxon>
        <taxon>Tracheophyta</taxon>
        <taxon>Spermatophyta</taxon>
        <taxon>Magnoliopsida</taxon>
        <taxon>eudicotyledons</taxon>
        <taxon>Gunneridae</taxon>
        <taxon>Pentapetalae</taxon>
        <taxon>rosids</taxon>
        <taxon>fabids</taxon>
        <taxon>Rosales</taxon>
        <taxon>Cannabaceae</taxon>
        <taxon>Cannabis</taxon>
    </lineage>
</organism>
<dbReference type="Proteomes" id="UP000583929">
    <property type="component" value="Unassembled WGS sequence"/>
</dbReference>
<proteinExistence type="predicted"/>
<dbReference type="Proteomes" id="UP000525078">
    <property type="component" value="Unassembled WGS sequence"/>
</dbReference>
<dbReference type="EMBL" id="JAATIQ010000246">
    <property type="protein sequence ID" value="KAF4367491.1"/>
    <property type="molecule type" value="Genomic_DNA"/>
</dbReference>